<name>A0A7C8VND7_ORBOL</name>
<gene>
    <name evidence="1" type="ORF">TWF970_009688</name>
</gene>
<reference evidence="1 2" key="1">
    <citation type="submission" date="2020-01" db="EMBL/GenBank/DDBJ databases">
        <authorList>
            <person name="Palmer J.M."/>
        </authorList>
    </citation>
    <scope>NUCLEOTIDE SEQUENCE [LARGE SCALE GENOMIC DNA]</scope>
    <source>
        <strain evidence="1 2">TWF970</strain>
    </source>
</reference>
<accession>A0A7C8VND7</accession>
<dbReference type="InterPro" id="IPR011990">
    <property type="entry name" value="TPR-like_helical_dom_sf"/>
</dbReference>
<organism evidence="1 2">
    <name type="scientific">Orbilia oligospora</name>
    <name type="common">Nematode-trapping fungus</name>
    <name type="synonym">Arthrobotrys oligospora</name>
    <dbReference type="NCBI Taxonomy" id="2813651"/>
    <lineage>
        <taxon>Eukaryota</taxon>
        <taxon>Fungi</taxon>
        <taxon>Dikarya</taxon>
        <taxon>Ascomycota</taxon>
        <taxon>Pezizomycotina</taxon>
        <taxon>Orbiliomycetes</taxon>
        <taxon>Orbiliales</taxon>
        <taxon>Orbiliaceae</taxon>
        <taxon>Orbilia</taxon>
    </lineage>
</organism>
<evidence type="ECO:0008006" key="3">
    <source>
        <dbReference type="Google" id="ProtNLM"/>
    </source>
</evidence>
<comment type="caution">
    <text evidence="1">The sequence shown here is derived from an EMBL/GenBank/DDBJ whole genome shotgun (WGS) entry which is preliminary data.</text>
</comment>
<evidence type="ECO:0000313" key="2">
    <source>
        <dbReference type="Proteomes" id="UP000474640"/>
    </source>
</evidence>
<dbReference type="EMBL" id="JAABOJ010000006">
    <property type="protein sequence ID" value="KAF3286138.1"/>
    <property type="molecule type" value="Genomic_DNA"/>
</dbReference>
<dbReference type="Gene3D" id="1.25.40.10">
    <property type="entry name" value="Tetratricopeptide repeat domain"/>
    <property type="match status" value="1"/>
</dbReference>
<dbReference type="OrthoDB" id="5986190at2759"/>
<dbReference type="AlphaFoldDB" id="A0A7C8VND7"/>
<proteinExistence type="predicted"/>
<sequence>MTSINSFDSAGVNSLTTVKRIGSYYCDIARYGEAMNWYQRALAGKDHPDTLATVYYIASAPKHSALEYFSYEGIAIYLSDTECYIAIGKLIAPKIQFSYVRATTFIYL</sequence>
<protein>
    <recommendedName>
        <fullName evidence="3">Tetratricopeptide repeat protein</fullName>
    </recommendedName>
</protein>
<dbReference type="Proteomes" id="UP000474640">
    <property type="component" value="Unassembled WGS sequence"/>
</dbReference>
<evidence type="ECO:0000313" key="1">
    <source>
        <dbReference type="EMBL" id="KAF3286138.1"/>
    </source>
</evidence>